<keyword evidence="3" id="KW-1185">Reference proteome</keyword>
<evidence type="ECO:0000313" key="2">
    <source>
        <dbReference type="EMBL" id="KDQ08258.1"/>
    </source>
</evidence>
<dbReference type="InParanoid" id="A0A067LXZ1"/>
<keyword evidence="1" id="KW-0732">Signal</keyword>
<evidence type="ECO:0000256" key="1">
    <source>
        <dbReference type="SAM" id="SignalP"/>
    </source>
</evidence>
<gene>
    <name evidence="2" type="ORF">BOTBODRAFT_38089</name>
</gene>
<proteinExistence type="predicted"/>
<protein>
    <submittedName>
        <fullName evidence="2">Uncharacterized protein</fullName>
    </submittedName>
</protein>
<sequence length="216" mass="21590">MLITPFSLLFSLSLFRLACAQIPIGLGDGGTPETPLAAPGNNILGNPVPVPLTITTPVPVTTASAPLQPVLPLPLTKPTTPTPTVAAVTTTTKITQPIVLQPAPAATTAVASTTNLLVPVVVAPTPKITVAATPTHAVYAPDPSAPALMPTPSTVASGTIYAYSDWTAKYATATLVNAGTRNGTAVRVNNSAGGQRHAGMGALVVAGGGLALLLVQ</sequence>
<feature type="chain" id="PRO_5001640836" evidence="1">
    <location>
        <begin position="21"/>
        <end position="216"/>
    </location>
</feature>
<reference evidence="3" key="1">
    <citation type="journal article" date="2014" name="Proc. Natl. Acad. Sci. U.S.A.">
        <title>Extensive sampling of basidiomycete genomes demonstrates inadequacy of the white-rot/brown-rot paradigm for wood decay fungi.</title>
        <authorList>
            <person name="Riley R."/>
            <person name="Salamov A.A."/>
            <person name="Brown D.W."/>
            <person name="Nagy L.G."/>
            <person name="Floudas D."/>
            <person name="Held B.W."/>
            <person name="Levasseur A."/>
            <person name="Lombard V."/>
            <person name="Morin E."/>
            <person name="Otillar R."/>
            <person name="Lindquist E.A."/>
            <person name="Sun H."/>
            <person name="LaButti K.M."/>
            <person name="Schmutz J."/>
            <person name="Jabbour D."/>
            <person name="Luo H."/>
            <person name="Baker S.E."/>
            <person name="Pisabarro A.G."/>
            <person name="Walton J.D."/>
            <person name="Blanchette R.A."/>
            <person name="Henrissat B."/>
            <person name="Martin F."/>
            <person name="Cullen D."/>
            <person name="Hibbett D.S."/>
            <person name="Grigoriev I.V."/>
        </authorList>
    </citation>
    <scope>NUCLEOTIDE SEQUENCE [LARGE SCALE GENOMIC DNA]</scope>
    <source>
        <strain evidence="3">FD-172 SS1</strain>
    </source>
</reference>
<organism evidence="2 3">
    <name type="scientific">Botryobasidium botryosum (strain FD-172 SS1)</name>
    <dbReference type="NCBI Taxonomy" id="930990"/>
    <lineage>
        <taxon>Eukaryota</taxon>
        <taxon>Fungi</taxon>
        <taxon>Dikarya</taxon>
        <taxon>Basidiomycota</taxon>
        <taxon>Agaricomycotina</taxon>
        <taxon>Agaricomycetes</taxon>
        <taxon>Cantharellales</taxon>
        <taxon>Botryobasidiaceae</taxon>
        <taxon>Botryobasidium</taxon>
    </lineage>
</organism>
<dbReference type="AlphaFoldDB" id="A0A067LXZ1"/>
<dbReference type="HOGENOM" id="CLU_1277451_0_0_1"/>
<name>A0A067LXZ1_BOTB1</name>
<evidence type="ECO:0000313" key="3">
    <source>
        <dbReference type="Proteomes" id="UP000027195"/>
    </source>
</evidence>
<dbReference type="Proteomes" id="UP000027195">
    <property type="component" value="Unassembled WGS sequence"/>
</dbReference>
<accession>A0A067LXZ1</accession>
<dbReference type="EMBL" id="KL198093">
    <property type="protein sequence ID" value="KDQ08258.1"/>
    <property type="molecule type" value="Genomic_DNA"/>
</dbReference>
<feature type="signal peptide" evidence="1">
    <location>
        <begin position="1"/>
        <end position="20"/>
    </location>
</feature>